<dbReference type="InterPro" id="IPR036389">
    <property type="entry name" value="RNase_III_sf"/>
</dbReference>
<name>A0AAX4K5F9_9TREE</name>
<feature type="region of interest" description="Disordered" evidence="1">
    <location>
        <begin position="60"/>
        <end position="107"/>
    </location>
</feature>
<evidence type="ECO:0000313" key="3">
    <source>
        <dbReference type="EMBL" id="WWC92951.1"/>
    </source>
</evidence>
<keyword evidence="4" id="KW-1185">Reference proteome</keyword>
<sequence>MALASSSSSVVRSARQLVNPVISSGNVSNRIPKAKRLVALPKTIRPYSAAAALAESSNQSSYQTSTFPSSSSSAASSSTIPSSSSSSRPSFSNSRSNQRYTRKPERKLTGREAQIFLSNLLGLEGDKQFSEELSLQILTHKSFRYSHNIRHFSSNDESEVGNESHNSRLSFIGRRSLSTFFTLFIHDSYLNSKDFKLDAIDFLKGKSLEDRLDNLRDTRNLGRLVASNWGLADVVRWDRNETSRESGDLKILGMAVESILGGIFTEFGSPAAQRAFHSMILPHYIPQLKDPRLIERVLSQKDQLDKSGRGIVLKA</sequence>
<dbReference type="Pfam" id="PF14622">
    <property type="entry name" value="Ribonucleas_3_3"/>
    <property type="match status" value="1"/>
</dbReference>
<dbReference type="Gene3D" id="1.10.1520.10">
    <property type="entry name" value="Ribonuclease III domain"/>
    <property type="match status" value="1"/>
</dbReference>
<reference evidence="3 4" key="1">
    <citation type="submission" date="2024-01" db="EMBL/GenBank/DDBJ databases">
        <title>Comparative genomics of Cryptococcus and Kwoniella reveals pathogenesis evolution and contrasting modes of karyotype evolution via chromosome fusion or intercentromeric recombination.</title>
        <authorList>
            <person name="Coelho M.A."/>
            <person name="David-Palma M."/>
            <person name="Shea T."/>
            <person name="Bowers K."/>
            <person name="McGinley-Smith S."/>
            <person name="Mohammad A.W."/>
            <person name="Gnirke A."/>
            <person name="Yurkov A.M."/>
            <person name="Nowrousian M."/>
            <person name="Sun S."/>
            <person name="Cuomo C.A."/>
            <person name="Heitman J."/>
        </authorList>
    </citation>
    <scope>NUCLEOTIDE SEQUENCE [LARGE SCALE GENOMIC DNA]</scope>
    <source>
        <strain evidence="3 4">CBS 6074</strain>
    </source>
</reference>
<evidence type="ECO:0000259" key="2">
    <source>
        <dbReference type="SMART" id="SM00535"/>
    </source>
</evidence>
<dbReference type="RefSeq" id="XP_066079713.1">
    <property type="nucleotide sequence ID" value="XM_066223616.1"/>
</dbReference>
<dbReference type="GO" id="GO:0032543">
    <property type="term" value="P:mitochondrial translation"/>
    <property type="evidence" value="ECO:0007669"/>
    <property type="project" value="InterPro"/>
</dbReference>
<evidence type="ECO:0000256" key="1">
    <source>
        <dbReference type="SAM" id="MobiDB-lite"/>
    </source>
</evidence>
<dbReference type="SUPFAM" id="SSF69065">
    <property type="entry name" value="RNase III domain-like"/>
    <property type="match status" value="1"/>
</dbReference>
<dbReference type="AlphaFoldDB" id="A0AAX4K5F9"/>
<accession>A0AAX4K5F9</accession>
<dbReference type="InterPro" id="IPR040030">
    <property type="entry name" value="Ribosomal_mL57"/>
</dbReference>
<gene>
    <name evidence="3" type="ORF">L201_007914</name>
</gene>
<proteinExistence type="predicted"/>
<dbReference type="InterPro" id="IPR000999">
    <property type="entry name" value="RNase_III_dom"/>
</dbReference>
<dbReference type="CDD" id="cd00593">
    <property type="entry name" value="RIBOc"/>
    <property type="match status" value="1"/>
</dbReference>
<dbReference type="SMART" id="SM00535">
    <property type="entry name" value="RIBOc"/>
    <property type="match status" value="1"/>
</dbReference>
<feature type="domain" description="RNase III" evidence="2">
    <location>
        <begin position="132"/>
        <end position="289"/>
    </location>
</feature>
<dbReference type="GO" id="GO:0003735">
    <property type="term" value="F:structural constituent of ribosome"/>
    <property type="evidence" value="ECO:0007669"/>
    <property type="project" value="InterPro"/>
</dbReference>
<dbReference type="GO" id="GO:0006396">
    <property type="term" value="P:RNA processing"/>
    <property type="evidence" value="ECO:0007669"/>
    <property type="project" value="InterPro"/>
</dbReference>
<dbReference type="GeneID" id="91098582"/>
<evidence type="ECO:0000313" key="4">
    <source>
        <dbReference type="Proteomes" id="UP001355207"/>
    </source>
</evidence>
<dbReference type="EMBL" id="CP144108">
    <property type="protein sequence ID" value="WWC92951.1"/>
    <property type="molecule type" value="Genomic_DNA"/>
</dbReference>
<dbReference type="GO" id="GO:0005762">
    <property type="term" value="C:mitochondrial large ribosomal subunit"/>
    <property type="evidence" value="ECO:0007669"/>
    <property type="project" value="InterPro"/>
</dbReference>
<dbReference type="Proteomes" id="UP001355207">
    <property type="component" value="Chromosome 11"/>
</dbReference>
<organism evidence="3 4">
    <name type="scientific">Kwoniella dendrophila CBS 6074</name>
    <dbReference type="NCBI Taxonomy" id="1295534"/>
    <lineage>
        <taxon>Eukaryota</taxon>
        <taxon>Fungi</taxon>
        <taxon>Dikarya</taxon>
        <taxon>Basidiomycota</taxon>
        <taxon>Agaricomycotina</taxon>
        <taxon>Tremellomycetes</taxon>
        <taxon>Tremellales</taxon>
        <taxon>Cryptococcaceae</taxon>
        <taxon>Kwoniella</taxon>
    </lineage>
</organism>
<protein>
    <recommendedName>
        <fullName evidence="2">RNase III domain-containing protein</fullName>
    </recommendedName>
</protein>
<feature type="compositionally biased region" description="Low complexity" evidence="1">
    <location>
        <begin position="60"/>
        <end position="99"/>
    </location>
</feature>
<dbReference type="PANTHER" id="PTHR28160:SF1">
    <property type="entry name" value="LARGE RIBOSOMAL SUBUNIT PROTEIN ML57"/>
    <property type="match status" value="1"/>
</dbReference>
<dbReference type="PANTHER" id="PTHR28160">
    <property type="entry name" value="54S RIBOSOMAL PROTEIN L15, MITOCHONDRIAL"/>
    <property type="match status" value="1"/>
</dbReference>
<dbReference type="GO" id="GO:0004525">
    <property type="term" value="F:ribonuclease III activity"/>
    <property type="evidence" value="ECO:0007669"/>
    <property type="project" value="InterPro"/>
</dbReference>